<name>A0A1I1Z8W4_9BACT</name>
<dbReference type="EMBL" id="FOLQ01000012">
    <property type="protein sequence ID" value="SFE28129.1"/>
    <property type="molecule type" value="Genomic_DNA"/>
</dbReference>
<reference evidence="1 2" key="1">
    <citation type="submission" date="2016-10" db="EMBL/GenBank/DDBJ databases">
        <authorList>
            <person name="de Groot N.N."/>
        </authorList>
    </citation>
    <scope>NUCLEOTIDE SEQUENCE [LARGE SCALE GENOMIC DNA]</scope>
    <source>
        <strain evidence="1 2">DSM 26130</strain>
    </source>
</reference>
<sequence length="279" mass="30992">MNATQAIKSRYPQATQIQFKTLVNELLWNATFTQLSIAYQTQVNATGIVSAVLKRLDPGFTPYQRLTDQLSIRGGTFSDLWAVDADTSSTRLMAYTLQGTTYQLTYNESATGKPVINLSPLPLYAITSLPELPQRIQAFFSTNSTRLRFQSGQVIQRASGPITYWLTAVYQAGYSTSPTTILLFFDEMGNLTWSGCNATNTPVLYKPNSQVGDATLLATTSARYPGFDQSSSLAFETYYDGLVSVRYVFQRPIATTTESWEVGAQWPTGQLVYTTYRAN</sequence>
<gene>
    <name evidence="1" type="ORF">SAMN05216167_11249</name>
</gene>
<protein>
    <submittedName>
        <fullName evidence="1">Uncharacterized protein</fullName>
    </submittedName>
</protein>
<organism evidence="1 2">
    <name type="scientific">Spirosoma endophyticum</name>
    <dbReference type="NCBI Taxonomy" id="662367"/>
    <lineage>
        <taxon>Bacteria</taxon>
        <taxon>Pseudomonadati</taxon>
        <taxon>Bacteroidota</taxon>
        <taxon>Cytophagia</taxon>
        <taxon>Cytophagales</taxon>
        <taxon>Cytophagaceae</taxon>
        <taxon>Spirosoma</taxon>
    </lineage>
</organism>
<evidence type="ECO:0000313" key="1">
    <source>
        <dbReference type="EMBL" id="SFE28129.1"/>
    </source>
</evidence>
<dbReference type="Proteomes" id="UP000198598">
    <property type="component" value="Unassembled WGS sequence"/>
</dbReference>
<accession>A0A1I1Z8W4</accession>
<dbReference type="AlphaFoldDB" id="A0A1I1Z8W4"/>
<evidence type="ECO:0000313" key="2">
    <source>
        <dbReference type="Proteomes" id="UP000198598"/>
    </source>
</evidence>
<keyword evidence="2" id="KW-1185">Reference proteome</keyword>
<dbReference type="STRING" id="662367.SAMN05216167_11249"/>
<proteinExistence type="predicted"/>